<dbReference type="EMBL" id="PESE01000008">
    <property type="protein sequence ID" value="PYD36970.1"/>
    <property type="molecule type" value="Genomic_DNA"/>
</dbReference>
<dbReference type="AlphaFoldDB" id="A0A318NT31"/>
<name>A0A318NT31_SERPL</name>
<reference evidence="1 2" key="1">
    <citation type="submission" date="2017-11" db="EMBL/GenBank/DDBJ databases">
        <title>Genome sequence of the oocydin A producing rhizobacterium Serratia plymuthica 4Rx5.</title>
        <authorList>
            <person name="Matilla M.A."/>
            <person name="Udaondo Z."/>
            <person name="Salmond G.P.C."/>
        </authorList>
    </citation>
    <scope>NUCLEOTIDE SEQUENCE [LARGE SCALE GENOMIC DNA]</scope>
    <source>
        <strain evidence="1 2">4Rx5</strain>
    </source>
</reference>
<proteinExistence type="predicted"/>
<evidence type="ECO:0000313" key="1">
    <source>
        <dbReference type="EMBL" id="PYD36970.1"/>
    </source>
</evidence>
<gene>
    <name evidence="1" type="ORF">CT690_21135</name>
</gene>
<comment type="caution">
    <text evidence="1">The sequence shown here is derived from an EMBL/GenBank/DDBJ whole genome shotgun (WGS) entry which is preliminary data.</text>
</comment>
<dbReference type="Proteomes" id="UP000248196">
    <property type="component" value="Unassembled WGS sequence"/>
</dbReference>
<protein>
    <submittedName>
        <fullName evidence="1">Uncharacterized protein</fullName>
    </submittedName>
</protein>
<organism evidence="1 2">
    <name type="scientific">Serratia plymuthica</name>
    <dbReference type="NCBI Taxonomy" id="82996"/>
    <lineage>
        <taxon>Bacteria</taxon>
        <taxon>Pseudomonadati</taxon>
        <taxon>Pseudomonadota</taxon>
        <taxon>Gammaproteobacteria</taxon>
        <taxon>Enterobacterales</taxon>
        <taxon>Yersiniaceae</taxon>
        <taxon>Serratia</taxon>
    </lineage>
</organism>
<accession>A0A318NT31</accession>
<evidence type="ECO:0000313" key="2">
    <source>
        <dbReference type="Proteomes" id="UP000248196"/>
    </source>
</evidence>
<sequence>MIRALKIFRGTYYMGKNIHAALIAESIYLPKLFQPKTVFFFIYAEIRQALIDAGKMLDFSQEDTEAPMV</sequence>